<evidence type="ECO:0000313" key="2">
    <source>
        <dbReference type="Proteomes" id="UP000054995"/>
    </source>
</evidence>
<keyword evidence="2" id="KW-1185">Reference proteome</keyword>
<sequence>MLGVRKVTISGSVERKYRHANFLCINIGKVANLEAIYSRIRGQFPMKLCITLQDIYVNV</sequence>
<name>A0A0V1F9C3_TRIPS</name>
<proteinExistence type="predicted"/>
<evidence type="ECO:0000313" key="1">
    <source>
        <dbReference type="EMBL" id="KRY82619.1"/>
    </source>
</evidence>
<comment type="caution">
    <text evidence="1">The sequence shown here is derived from an EMBL/GenBank/DDBJ whole genome shotgun (WGS) entry which is preliminary data.</text>
</comment>
<organism evidence="1 2">
    <name type="scientific">Trichinella pseudospiralis</name>
    <name type="common">Parasitic roundworm</name>
    <dbReference type="NCBI Taxonomy" id="6337"/>
    <lineage>
        <taxon>Eukaryota</taxon>
        <taxon>Metazoa</taxon>
        <taxon>Ecdysozoa</taxon>
        <taxon>Nematoda</taxon>
        <taxon>Enoplea</taxon>
        <taxon>Dorylaimia</taxon>
        <taxon>Trichinellida</taxon>
        <taxon>Trichinellidae</taxon>
        <taxon>Trichinella</taxon>
    </lineage>
</organism>
<protein>
    <submittedName>
        <fullName evidence="1">Uncharacterized protein</fullName>
    </submittedName>
</protein>
<dbReference type="AlphaFoldDB" id="A0A0V1F9C3"/>
<dbReference type="OrthoDB" id="10363589at2759"/>
<gene>
    <name evidence="1" type="ORF">T4D_15774</name>
</gene>
<accession>A0A0V1F9C3</accession>
<dbReference type="EMBL" id="JYDT01000167">
    <property type="protein sequence ID" value="KRY82619.1"/>
    <property type="molecule type" value="Genomic_DNA"/>
</dbReference>
<reference evidence="1 2" key="1">
    <citation type="submission" date="2015-01" db="EMBL/GenBank/DDBJ databases">
        <title>Evolution of Trichinella species and genotypes.</title>
        <authorList>
            <person name="Korhonen P.K."/>
            <person name="Edoardo P."/>
            <person name="Giuseppe L.R."/>
            <person name="Gasser R.B."/>
        </authorList>
    </citation>
    <scope>NUCLEOTIDE SEQUENCE [LARGE SCALE GENOMIC DNA]</scope>
    <source>
        <strain evidence="1">ISS470</strain>
    </source>
</reference>
<dbReference type="Proteomes" id="UP000054995">
    <property type="component" value="Unassembled WGS sequence"/>
</dbReference>